<accession>A0ABQ0YIU3</accession>
<gene>
    <name evidence="2" type="ORF">RAJCM14343_1728</name>
</gene>
<comment type="caution">
    <text evidence="2">The sequence shown here is derived from an EMBL/GenBank/DDBJ whole genome shotgun (WGS) entry which is preliminary data.</text>
</comment>
<proteinExistence type="predicted"/>
<evidence type="ECO:0000256" key="1">
    <source>
        <dbReference type="SAM" id="MobiDB-lite"/>
    </source>
</evidence>
<evidence type="ECO:0000313" key="2">
    <source>
        <dbReference type="EMBL" id="GES36476.1"/>
    </source>
</evidence>
<evidence type="ECO:0000313" key="3">
    <source>
        <dbReference type="Proteomes" id="UP000325466"/>
    </source>
</evidence>
<dbReference type="EMBL" id="BLAH01000066">
    <property type="protein sequence ID" value="GES36476.1"/>
    <property type="molecule type" value="Genomic_DNA"/>
</dbReference>
<protein>
    <submittedName>
        <fullName evidence="2">Uncharacterized protein</fullName>
    </submittedName>
</protein>
<organism evidence="2 3">
    <name type="scientific">Rhodococcus aetherivorans</name>
    <dbReference type="NCBI Taxonomy" id="191292"/>
    <lineage>
        <taxon>Bacteria</taxon>
        <taxon>Bacillati</taxon>
        <taxon>Actinomycetota</taxon>
        <taxon>Actinomycetes</taxon>
        <taxon>Mycobacteriales</taxon>
        <taxon>Nocardiaceae</taxon>
        <taxon>Rhodococcus</taxon>
    </lineage>
</organism>
<reference evidence="2 3" key="1">
    <citation type="journal article" date="2018" name="Biodegradation">
        <title>1,4-Dioxane degradation characteristics of Rhodococcus aetherivorans JCM 14343.</title>
        <authorList>
            <person name="Inoue D."/>
            <person name="Tsunoda T."/>
            <person name="Yamamoto N."/>
            <person name="Ike M."/>
            <person name="Sei K."/>
        </authorList>
    </citation>
    <scope>NUCLEOTIDE SEQUENCE [LARGE SCALE GENOMIC DNA]</scope>
    <source>
        <strain evidence="2 3">JCM 14343</strain>
    </source>
</reference>
<feature type="region of interest" description="Disordered" evidence="1">
    <location>
        <begin position="1"/>
        <end position="115"/>
    </location>
</feature>
<keyword evidence="3" id="KW-1185">Reference proteome</keyword>
<dbReference type="Proteomes" id="UP000325466">
    <property type="component" value="Unassembled WGS sequence"/>
</dbReference>
<sequence length="241" mass="25401">MDTHHVAATTNVSGQLVMAGSSHRRRLPEDPIVSVDSASSSPCRPSQPAGRVRRMSPCVGSTTDKSPLLLSPRNVGHWSIAGAAPPSATTYGHGVRSEPPRSEGRRRRSGGSCLSRLRSDDLTADEQSGLEQVLAGCRHLEVTVAQVTLPPRCFIDGRGESLGHVDGCGLQRMTCRSCTTWSVASKLITTGVAPGLGLVLQFRSGRRHPSTAYGDILRPRLTRCGHGGTCAGCAVGTGARE</sequence>
<name>A0ABQ0YIU3_9NOCA</name>